<dbReference type="SUPFAM" id="SSF53955">
    <property type="entry name" value="Lysozyme-like"/>
    <property type="match status" value="1"/>
</dbReference>
<evidence type="ECO:0000256" key="1">
    <source>
        <dbReference type="ARBA" id="ARBA00022729"/>
    </source>
</evidence>
<dbReference type="InterPro" id="IPR016047">
    <property type="entry name" value="M23ase_b-sheet_dom"/>
</dbReference>
<dbReference type="PANTHER" id="PTHR21666:SF289">
    <property type="entry name" value="L-ALA--D-GLU ENDOPEPTIDASE"/>
    <property type="match status" value="1"/>
</dbReference>
<dbReference type="InterPro" id="IPR050570">
    <property type="entry name" value="Cell_wall_metabolism_enzyme"/>
</dbReference>
<dbReference type="PANTHER" id="PTHR21666">
    <property type="entry name" value="PEPTIDASE-RELATED"/>
    <property type="match status" value="1"/>
</dbReference>
<reference evidence="6" key="1">
    <citation type="journal article" date="2019" name="Int. J. Syst. Evol. Microbiol.">
        <title>The Global Catalogue of Microorganisms (GCM) 10K type strain sequencing project: providing services to taxonomists for standard genome sequencing and annotation.</title>
        <authorList>
            <consortium name="The Broad Institute Genomics Platform"/>
            <consortium name="The Broad Institute Genome Sequencing Center for Infectious Disease"/>
            <person name="Wu L."/>
            <person name="Ma J."/>
        </authorList>
    </citation>
    <scope>NUCLEOTIDE SEQUENCE [LARGE SCALE GENOMIC DNA]</scope>
    <source>
        <strain evidence="6">CGMCC 1.12942</strain>
    </source>
</reference>
<dbReference type="Pfam" id="PF01551">
    <property type="entry name" value="Peptidase_M23"/>
    <property type="match status" value="1"/>
</dbReference>
<dbReference type="SUPFAM" id="SSF51261">
    <property type="entry name" value="Duplicated hybrid motif"/>
    <property type="match status" value="1"/>
</dbReference>
<feature type="chain" id="PRO_5047383119" evidence="3">
    <location>
        <begin position="27"/>
        <end position="359"/>
    </location>
</feature>
<sequence length="359" mass="40814">MTMKRRWLLLLCLILLSSATPEPAWAASSPAPTDATEKAVAAQRQNLYESMQTLTGVPWTYLAALDQYEKNSHPQKKKTAASTLISIQVPPLVWTGINNPDPQDLIPASISFFGGIGRDGNGDGKADPHDPVDVLYSIASFLAAKGIKEEQIRERIWDYYHHPTAVDVITHMARIYGKFQTVQLHERSFPIPLQYNYTYHNTWGDRRGWGGLRLHEGTDIFADYGTPVLSTSYGYVELKGWNRYGGWRLGIRDIHNRYHYFAHLSSFRKGLKKGDIVKPGDVIGYVGSSGYGPPGTSGKFPPHLHYGLYKFNGRNTYSFDPYPLLKRWEREAYLKRKKSKRKRNRQVQASSSSTMKWID</sequence>
<evidence type="ECO:0000256" key="3">
    <source>
        <dbReference type="SAM" id="SignalP"/>
    </source>
</evidence>
<organism evidence="5 6">
    <name type="scientific">Laceyella putida</name>
    <dbReference type="NCBI Taxonomy" id="110101"/>
    <lineage>
        <taxon>Bacteria</taxon>
        <taxon>Bacillati</taxon>
        <taxon>Bacillota</taxon>
        <taxon>Bacilli</taxon>
        <taxon>Bacillales</taxon>
        <taxon>Thermoactinomycetaceae</taxon>
        <taxon>Laceyella</taxon>
    </lineage>
</organism>
<dbReference type="RefSeq" id="WP_379862850.1">
    <property type="nucleotide sequence ID" value="NZ_JBHTBW010000003.1"/>
</dbReference>
<keyword evidence="6" id="KW-1185">Reference proteome</keyword>
<dbReference type="Gene3D" id="2.70.70.10">
    <property type="entry name" value="Glucose Permease (Domain IIA)"/>
    <property type="match status" value="1"/>
</dbReference>
<gene>
    <name evidence="5" type="ORF">ACFQNG_00590</name>
</gene>
<dbReference type="InterPro" id="IPR011055">
    <property type="entry name" value="Dup_hybrid_motif"/>
</dbReference>
<evidence type="ECO:0000313" key="5">
    <source>
        <dbReference type="EMBL" id="MFC7439667.1"/>
    </source>
</evidence>
<name>A0ABW2RFH6_9BACL</name>
<accession>A0ABW2RFH6</accession>
<dbReference type="EMBL" id="JBHTBW010000003">
    <property type="protein sequence ID" value="MFC7439667.1"/>
    <property type="molecule type" value="Genomic_DNA"/>
</dbReference>
<dbReference type="CDD" id="cd12797">
    <property type="entry name" value="M23_peptidase"/>
    <property type="match status" value="1"/>
</dbReference>
<comment type="caution">
    <text evidence="5">The sequence shown here is derived from an EMBL/GenBank/DDBJ whole genome shotgun (WGS) entry which is preliminary data.</text>
</comment>
<feature type="compositionally biased region" description="Polar residues" evidence="2">
    <location>
        <begin position="346"/>
        <end position="359"/>
    </location>
</feature>
<dbReference type="InterPro" id="IPR023346">
    <property type="entry name" value="Lysozyme-like_dom_sf"/>
</dbReference>
<keyword evidence="1 3" id="KW-0732">Signal</keyword>
<dbReference type="Proteomes" id="UP001596500">
    <property type="component" value="Unassembled WGS sequence"/>
</dbReference>
<evidence type="ECO:0000313" key="6">
    <source>
        <dbReference type="Proteomes" id="UP001596500"/>
    </source>
</evidence>
<evidence type="ECO:0000256" key="2">
    <source>
        <dbReference type="SAM" id="MobiDB-lite"/>
    </source>
</evidence>
<protein>
    <submittedName>
        <fullName evidence="5">M23 family metallopeptidase</fullName>
    </submittedName>
</protein>
<proteinExistence type="predicted"/>
<feature type="signal peptide" evidence="3">
    <location>
        <begin position="1"/>
        <end position="26"/>
    </location>
</feature>
<feature type="domain" description="M23ase beta-sheet core" evidence="4">
    <location>
        <begin position="214"/>
        <end position="312"/>
    </location>
</feature>
<feature type="region of interest" description="Disordered" evidence="2">
    <location>
        <begin position="339"/>
        <end position="359"/>
    </location>
</feature>
<evidence type="ECO:0000259" key="4">
    <source>
        <dbReference type="Pfam" id="PF01551"/>
    </source>
</evidence>